<proteinExistence type="predicted"/>
<name>A0A8J8P476_HALGN</name>
<dbReference type="Proteomes" id="UP000785679">
    <property type="component" value="Unassembled WGS sequence"/>
</dbReference>
<keyword evidence="2" id="KW-1185">Reference proteome</keyword>
<dbReference type="EMBL" id="RRYP01000934">
    <property type="protein sequence ID" value="TNV86638.1"/>
    <property type="molecule type" value="Genomic_DNA"/>
</dbReference>
<dbReference type="AlphaFoldDB" id="A0A8J8P476"/>
<evidence type="ECO:0000313" key="1">
    <source>
        <dbReference type="EMBL" id="TNV86638.1"/>
    </source>
</evidence>
<protein>
    <submittedName>
        <fullName evidence="1">Uncharacterized protein</fullName>
    </submittedName>
</protein>
<sequence>MKELAFDNGQLVPVYKIIEIFIKAYAFTFNSRYIHSYPNISASQYGIHQSCINQQTNKRGIELKWTQKWKRSCNSCA</sequence>
<reference evidence="1" key="1">
    <citation type="submission" date="2019-06" db="EMBL/GenBank/DDBJ databases">
        <authorList>
            <person name="Zheng W."/>
        </authorList>
    </citation>
    <scope>NUCLEOTIDE SEQUENCE</scope>
    <source>
        <strain evidence="1">QDHG01</strain>
    </source>
</reference>
<gene>
    <name evidence="1" type="ORF">FGO68_gene12130</name>
</gene>
<evidence type="ECO:0000313" key="2">
    <source>
        <dbReference type="Proteomes" id="UP000785679"/>
    </source>
</evidence>
<accession>A0A8J8P476</accession>
<organism evidence="1 2">
    <name type="scientific">Halteria grandinella</name>
    <dbReference type="NCBI Taxonomy" id="5974"/>
    <lineage>
        <taxon>Eukaryota</taxon>
        <taxon>Sar</taxon>
        <taxon>Alveolata</taxon>
        <taxon>Ciliophora</taxon>
        <taxon>Intramacronucleata</taxon>
        <taxon>Spirotrichea</taxon>
        <taxon>Stichotrichia</taxon>
        <taxon>Sporadotrichida</taxon>
        <taxon>Halteriidae</taxon>
        <taxon>Halteria</taxon>
    </lineage>
</organism>
<comment type="caution">
    <text evidence="1">The sequence shown here is derived from an EMBL/GenBank/DDBJ whole genome shotgun (WGS) entry which is preliminary data.</text>
</comment>